<dbReference type="PANTHER" id="PTHR38773">
    <property type="entry name" value="PROTEIN SPRT"/>
    <property type="match status" value="1"/>
</dbReference>
<evidence type="ECO:0000313" key="9">
    <source>
        <dbReference type="EMBL" id="STO56470.1"/>
    </source>
</evidence>
<keyword evidence="4 7" id="KW-0963">Cytoplasm</keyword>
<comment type="similarity">
    <text evidence="2 7">Belongs to the SprT family.</text>
</comment>
<organism evidence="9 10">
    <name type="scientific">Grimontia hollisae</name>
    <name type="common">Vibrio hollisae</name>
    <dbReference type="NCBI Taxonomy" id="673"/>
    <lineage>
        <taxon>Bacteria</taxon>
        <taxon>Pseudomonadati</taxon>
        <taxon>Pseudomonadota</taxon>
        <taxon>Gammaproteobacteria</taxon>
        <taxon>Vibrionales</taxon>
        <taxon>Vibrionaceae</taxon>
        <taxon>Grimontia</taxon>
    </lineage>
</organism>
<sequence>MLIQAARQQQQEKTEILPMNQLEYQVIQAVTRCIKRAGAYFQCTFPVPQVLFNQRGKSAGTARLQSWQLRFNPVLLRENPQAFLDEVVPHEVSHLVVYARFGRVKPHGREWQSVMSQVFGVAPKTTHSFDVSSVQGKTYIYQCSCDQIALSVRRHNRVQREQVQYVCRRCQQPLLFVQTEQ</sequence>
<protein>
    <recommendedName>
        <fullName evidence="3 7">Protein SprT</fullName>
    </recommendedName>
</protein>
<dbReference type="SMART" id="SM00731">
    <property type="entry name" value="SprT"/>
    <property type="match status" value="1"/>
</dbReference>
<evidence type="ECO:0000259" key="8">
    <source>
        <dbReference type="SMART" id="SM00731"/>
    </source>
</evidence>
<dbReference type="HAMAP" id="MF_00746">
    <property type="entry name" value="SprT"/>
    <property type="match status" value="1"/>
</dbReference>
<proteinExistence type="inferred from homology"/>
<name>A0A377HJP7_GRIHO</name>
<dbReference type="AlphaFoldDB" id="A0A377HJP7"/>
<evidence type="ECO:0000256" key="1">
    <source>
        <dbReference type="ARBA" id="ARBA00004496"/>
    </source>
</evidence>
<evidence type="ECO:0000256" key="7">
    <source>
        <dbReference type="HAMAP-Rule" id="MF_00746"/>
    </source>
</evidence>
<evidence type="ECO:0000256" key="4">
    <source>
        <dbReference type="ARBA" id="ARBA00022490"/>
    </source>
</evidence>
<dbReference type="STRING" id="673.AL542_07020"/>
<evidence type="ECO:0000256" key="5">
    <source>
        <dbReference type="ARBA" id="ARBA00022723"/>
    </source>
</evidence>
<dbReference type="InterPro" id="IPR023483">
    <property type="entry name" value="Uncharacterised_SprT"/>
</dbReference>
<evidence type="ECO:0000313" key="10">
    <source>
        <dbReference type="Proteomes" id="UP000254512"/>
    </source>
</evidence>
<dbReference type="InterPro" id="IPR035240">
    <property type="entry name" value="SprT_Zn_ribbon"/>
</dbReference>
<dbReference type="EMBL" id="UGHD01000002">
    <property type="protein sequence ID" value="STO56470.1"/>
    <property type="molecule type" value="Genomic_DNA"/>
</dbReference>
<feature type="binding site" evidence="7">
    <location>
        <position position="90"/>
    </location>
    <ligand>
        <name>Zn(2+)</name>
        <dbReference type="ChEBI" id="CHEBI:29105"/>
    </ligand>
</feature>
<comment type="cofactor">
    <cofactor evidence="7">
        <name>Zn(2+)</name>
        <dbReference type="ChEBI" id="CHEBI:29105"/>
    </cofactor>
    <text evidence="7">Binds 1 zinc ion.</text>
</comment>
<dbReference type="GO" id="GO:0008270">
    <property type="term" value="F:zinc ion binding"/>
    <property type="evidence" value="ECO:0007669"/>
    <property type="project" value="UniProtKB-UniRule"/>
</dbReference>
<dbReference type="InterPro" id="IPR006640">
    <property type="entry name" value="SprT-like_domain"/>
</dbReference>
<reference evidence="9 10" key="1">
    <citation type="submission" date="2018-06" db="EMBL/GenBank/DDBJ databases">
        <authorList>
            <consortium name="Pathogen Informatics"/>
            <person name="Doyle S."/>
        </authorList>
    </citation>
    <scope>NUCLEOTIDE SEQUENCE [LARGE SCALE GENOMIC DNA]</scope>
    <source>
        <strain evidence="9 10">NCTC11645</strain>
    </source>
</reference>
<dbReference type="Pfam" id="PF17283">
    <property type="entry name" value="Zn_ribbon_SprT"/>
    <property type="match status" value="1"/>
</dbReference>
<evidence type="ECO:0000256" key="6">
    <source>
        <dbReference type="ARBA" id="ARBA00022833"/>
    </source>
</evidence>
<keyword evidence="5 7" id="KW-0479">Metal-binding</keyword>
<evidence type="ECO:0000256" key="2">
    <source>
        <dbReference type="ARBA" id="ARBA00006591"/>
    </source>
</evidence>
<dbReference type="GO" id="GO:0006950">
    <property type="term" value="P:response to stress"/>
    <property type="evidence" value="ECO:0007669"/>
    <property type="project" value="UniProtKB-ARBA"/>
</dbReference>
<dbReference type="PANTHER" id="PTHR38773:SF1">
    <property type="entry name" value="PROTEIN SPRT"/>
    <property type="match status" value="1"/>
</dbReference>
<comment type="subcellular location">
    <subcellularLocation>
        <location evidence="1 7">Cytoplasm</location>
    </subcellularLocation>
</comment>
<dbReference type="NCBIfam" id="NF003421">
    <property type="entry name" value="PRK04860.1"/>
    <property type="match status" value="1"/>
</dbReference>
<gene>
    <name evidence="7" type="primary">sprT</name>
    <name evidence="9" type="ORF">NCTC11645_00815</name>
</gene>
<evidence type="ECO:0000256" key="3">
    <source>
        <dbReference type="ARBA" id="ARBA00020082"/>
    </source>
</evidence>
<feature type="active site" evidence="7">
    <location>
        <position position="91"/>
    </location>
</feature>
<dbReference type="Proteomes" id="UP000254512">
    <property type="component" value="Unassembled WGS sequence"/>
</dbReference>
<dbReference type="GO" id="GO:0005737">
    <property type="term" value="C:cytoplasm"/>
    <property type="evidence" value="ECO:0007669"/>
    <property type="project" value="UniProtKB-SubCell"/>
</dbReference>
<keyword evidence="6 7" id="KW-0862">Zinc</keyword>
<feature type="domain" description="SprT-like" evidence="8">
    <location>
        <begin position="28"/>
        <end position="177"/>
    </location>
</feature>
<dbReference type="Pfam" id="PF10263">
    <property type="entry name" value="SprT-like"/>
    <property type="match status" value="1"/>
</dbReference>
<feature type="binding site" evidence="7">
    <location>
        <position position="94"/>
    </location>
    <ligand>
        <name>Zn(2+)</name>
        <dbReference type="ChEBI" id="CHEBI:29105"/>
    </ligand>
</feature>
<accession>A0A377HJP7</accession>